<name>A0A1D7QXC4_9BACI</name>
<dbReference type="Pfam" id="PF13115">
    <property type="entry name" value="YtkA"/>
    <property type="match status" value="1"/>
</dbReference>
<dbReference type="KEGG" id="bbev:BBEV_2316"/>
<gene>
    <name evidence="3" type="ORF">BBEV_2316</name>
</gene>
<feature type="domain" description="YtkA-like" evidence="2">
    <location>
        <begin position="34"/>
        <end position="117"/>
    </location>
</feature>
<feature type="compositionally biased region" description="Acidic residues" evidence="1">
    <location>
        <begin position="137"/>
        <end position="146"/>
    </location>
</feature>
<protein>
    <recommendedName>
        <fullName evidence="2">YtkA-like domain-containing protein</fullName>
    </recommendedName>
</protein>
<evidence type="ECO:0000313" key="4">
    <source>
        <dbReference type="Proteomes" id="UP000094463"/>
    </source>
</evidence>
<dbReference type="EMBL" id="CP012502">
    <property type="protein sequence ID" value="AOM83657.1"/>
    <property type="molecule type" value="Genomic_DNA"/>
</dbReference>
<proteinExistence type="predicted"/>
<dbReference type="Proteomes" id="UP000094463">
    <property type="component" value="Chromosome"/>
</dbReference>
<keyword evidence="4" id="KW-1185">Reference proteome</keyword>
<sequence length="166" mass="18578">MLKTGITAIFIAMIMAGCGNDEETNQAVSVEDVNLDQLEAELEVPEHAEPGEEVTFTAYVTQGEEEVDDASEVIFEIWLEDDKENSEMIEADLPGSEGVYSINFTIEEEDVYFVQPHITARGQHVMPVGFFPAGEADVPDDVDTEEYEHGDMSDHEHMENDHDENH</sequence>
<organism evidence="3 4">
    <name type="scientific">Salisediminibacterium beveridgei</name>
    <dbReference type="NCBI Taxonomy" id="632773"/>
    <lineage>
        <taxon>Bacteria</taxon>
        <taxon>Bacillati</taxon>
        <taxon>Bacillota</taxon>
        <taxon>Bacilli</taxon>
        <taxon>Bacillales</taxon>
        <taxon>Bacillaceae</taxon>
        <taxon>Salisediminibacterium</taxon>
    </lineage>
</organism>
<dbReference type="OrthoDB" id="2679563at2"/>
<dbReference type="PROSITE" id="PS51257">
    <property type="entry name" value="PROKAR_LIPOPROTEIN"/>
    <property type="match status" value="1"/>
</dbReference>
<evidence type="ECO:0000256" key="1">
    <source>
        <dbReference type="SAM" id="MobiDB-lite"/>
    </source>
</evidence>
<evidence type="ECO:0000313" key="3">
    <source>
        <dbReference type="EMBL" id="AOM83657.1"/>
    </source>
</evidence>
<accession>A0A1D7QXC4</accession>
<dbReference type="AlphaFoldDB" id="A0A1D7QXC4"/>
<feature type="region of interest" description="Disordered" evidence="1">
    <location>
        <begin position="135"/>
        <end position="166"/>
    </location>
</feature>
<evidence type="ECO:0000259" key="2">
    <source>
        <dbReference type="Pfam" id="PF13115"/>
    </source>
</evidence>
<feature type="compositionally biased region" description="Basic and acidic residues" evidence="1">
    <location>
        <begin position="147"/>
        <end position="166"/>
    </location>
</feature>
<dbReference type="STRING" id="632773.BBEV_2316"/>
<reference evidence="3 4" key="1">
    <citation type="submission" date="2015-08" db="EMBL/GenBank/DDBJ databases">
        <title>The complete genome sequence of Bacillus beveridgei MLTeJB.</title>
        <authorList>
            <person name="Hanson T.E."/>
            <person name="Mesa C."/>
            <person name="Basesman S.M."/>
            <person name="Oremland R.S."/>
        </authorList>
    </citation>
    <scope>NUCLEOTIDE SEQUENCE [LARGE SCALE GENOMIC DNA]</scope>
    <source>
        <strain evidence="3 4">MLTeJB</strain>
    </source>
</reference>
<dbReference type="InterPro" id="IPR032693">
    <property type="entry name" value="YtkA-like_dom"/>
</dbReference>
<dbReference type="RefSeq" id="WP_069365617.1">
    <property type="nucleotide sequence ID" value="NZ_CP012502.1"/>
</dbReference>